<dbReference type="EMBL" id="CP063656">
    <property type="protein sequence ID" value="QOW19896.1"/>
    <property type="molecule type" value="Genomic_DNA"/>
</dbReference>
<proteinExistence type="predicted"/>
<evidence type="ECO:0008006" key="4">
    <source>
        <dbReference type="Google" id="ProtNLM"/>
    </source>
</evidence>
<feature type="chain" id="PRO_5032844229" description="DUF3558 domain-containing protein" evidence="1">
    <location>
        <begin position="21"/>
        <end position="196"/>
    </location>
</feature>
<gene>
    <name evidence="2" type="ORF">INQ41_02160</name>
</gene>
<reference evidence="2 3" key="1">
    <citation type="submission" date="2020-10" db="EMBL/GenBank/DDBJ databases">
        <title>complete genome sequencing of Lysobacter sp. H21R20.</title>
        <authorList>
            <person name="Bae J.-W."/>
            <person name="Lee S.-Y."/>
        </authorList>
    </citation>
    <scope>NUCLEOTIDE SEQUENCE [LARGE SCALE GENOMIC DNA]</scope>
    <source>
        <strain evidence="2 3">H21R20</strain>
    </source>
</reference>
<accession>A0A7S6UGK2</accession>
<keyword evidence="3" id="KW-1185">Reference proteome</keyword>
<sequence>MALALLAGCTAGPATPPALAGPPDTAGDPRNAPCAVVTRQMVASAFSIDAALIEQSSMSSLCAYRWEDERDLLEVTVHVRAVAASRAQARELFQEATAGEAPRLPPANPSGPFEEVAGIGAKARLDTGTSDLHVLGDGLYFTLNAYSGAGGRTAADGAGTAGAVDARTRWWQHTLPQRRQHTQALGRVWSGSRQEP</sequence>
<dbReference type="Proteomes" id="UP000594059">
    <property type="component" value="Chromosome"/>
</dbReference>
<dbReference type="AlphaFoldDB" id="A0A7S6UGK2"/>
<keyword evidence="1" id="KW-0732">Signal</keyword>
<name>A0A7S6UGK2_9GAMM</name>
<evidence type="ECO:0000256" key="1">
    <source>
        <dbReference type="SAM" id="SignalP"/>
    </source>
</evidence>
<protein>
    <recommendedName>
        <fullName evidence="4">DUF3558 domain-containing protein</fullName>
    </recommendedName>
</protein>
<dbReference type="RefSeq" id="WP_193985857.1">
    <property type="nucleotide sequence ID" value="NZ_CP063656.1"/>
</dbReference>
<feature type="signal peptide" evidence="1">
    <location>
        <begin position="1"/>
        <end position="20"/>
    </location>
</feature>
<evidence type="ECO:0000313" key="2">
    <source>
        <dbReference type="EMBL" id="QOW19896.1"/>
    </source>
</evidence>
<evidence type="ECO:0000313" key="3">
    <source>
        <dbReference type="Proteomes" id="UP000594059"/>
    </source>
</evidence>
<organism evidence="2 3">
    <name type="scientific">Novilysobacter ciconiae</name>
    <dbReference type="NCBI Taxonomy" id="2781022"/>
    <lineage>
        <taxon>Bacteria</taxon>
        <taxon>Pseudomonadati</taxon>
        <taxon>Pseudomonadota</taxon>
        <taxon>Gammaproteobacteria</taxon>
        <taxon>Lysobacterales</taxon>
        <taxon>Lysobacteraceae</taxon>
        <taxon>Novilysobacter</taxon>
    </lineage>
</organism>
<dbReference type="KEGG" id="lcic:INQ41_02160"/>